<dbReference type="Pfam" id="PF04991">
    <property type="entry name" value="LicD"/>
    <property type="match status" value="1"/>
</dbReference>
<evidence type="ECO:0000259" key="1">
    <source>
        <dbReference type="Pfam" id="PF04991"/>
    </source>
</evidence>
<dbReference type="AlphaFoldDB" id="A0A9X5C6H2"/>
<evidence type="ECO:0000313" key="3">
    <source>
        <dbReference type="Proteomes" id="UP000474104"/>
    </source>
</evidence>
<comment type="caution">
    <text evidence="2">The sequence shown here is derived from an EMBL/GenBank/DDBJ whole genome shotgun (WGS) entry which is preliminary data.</text>
</comment>
<dbReference type="RefSeq" id="WP_004071922.1">
    <property type="nucleotide sequence ID" value="NZ_VIRB01000054.1"/>
</dbReference>
<proteinExistence type="predicted"/>
<dbReference type="InterPro" id="IPR007074">
    <property type="entry name" value="LicD/FKTN/FKRP_NTP_transf"/>
</dbReference>
<accession>A0A9X5C6H2</accession>
<dbReference type="InterPro" id="IPR052942">
    <property type="entry name" value="LPS_cholinephosphotransferase"/>
</dbReference>
<dbReference type="PANTHER" id="PTHR43404">
    <property type="entry name" value="LIPOPOLYSACCHARIDE CHOLINEPHOSPHOTRANSFERASE LICD"/>
    <property type="match status" value="1"/>
</dbReference>
<gene>
    <name evidence="2" type="ORF">FMM80_08265</name>
</gene>
<dbReference type="Proteomes" id="UP000474104">
    <property type="component" value="Unassembled WGS sequence"/>
</dbReference>
<feature type="domain" description="LicD/FKTN/FKRP nucleotidyltransferase" evidence="1">
    <location>
        <begin position="30"/>
        <end position="250"/>
    </location>
</feature>
<dbReference type="GO" id="GO:0009100">
    <property type="term" value="P:glycoprotein metabolic process"/>
    <property type="evidence" value="ECO:0007669"/>
    <property type="project" value="UniProtKB-ARBA"/>
</dbReference>
<name>A0A9X5C6H2_9FIRM</name>
<reference evidence="2 3" key="1">
    <citation type="submission" date="2019-07" db="EMBL/GenBank/DDBJ databases">
        <title>Draft genome sequences of 15 bacterial species constituting the stable defined intestinal microbiota of the GM15 gnotobiotic mouse model.</title>
        <authorList>
            <person name="Elie C."/>
            <person name="Mathieu A."/>
            <person name="Saliou A."/>
            <person name="Darnaud M."/>
            <person name="Leulier F."/>
            <person name="Tamellini A."/>
        </authorList>
    </citation>
    <scope>NUCLEOTIDE SEQUENCE [LARGE SCALE GENOMIC DNA]</scope>
    <source>
        <strain evidence="3">ASF 502</strain>
    </source>
</reference>
<dbReference type="PANTHER" id="PTHR43404:SF2">
    <property type="entry name" value="LIPOPOLYSACCHARIDE CHOLINEPHOSPHOTRANSFERASE LICD"/>
    <property type="match status" value="1"/>
</dbReference>
<protein>
    <submittedName>
        <fullName evidence="2">LicD family protein</fullName>
    </submittedName>
</protein>
<evidence type="ECO:0000313" key="2">
    <source>
        <dbReference type="EMBL" id="NDO68672.1"/>
    </source>
</evidence>
<sequence>MAQKYQISDTELKQLQKIELEMLVELDRICRKYRIEYSLDGGTLLGAVRHKGFIPWDDDADVIMLRREYMKFRKACKKELDRTRFFLQDYQSDPEYRWGYAKLRRNNTKFVRLGQEGLKQQGVFMDILVADNVPDGYASRRLHHFLCFLIRKALYSEVGKYLEKNIFLRNIYRILSRIPRNWIFRVRNRLAVRTNRRRTELISHYTLEYPKQCRYGLPRECFDEMMEMEFEGKTFYGFRNYHRYLSMYYGDYMTLPPEEKQIPKLAITELKLTEPGKIS</sequence>
<dbReference type="OrthoDB" id="9786100at2"/>
<dbReference type="EMBL" id="VIRB01000054">
    <property type="protein sequence ID" value="NDO68672.1"/>
    <property type="molecule type" value="Genomic_DNA"/>
</dbReference>
<organism evidence="2 3">
    <name type="scientific">Schaedlerella arabinosiphila</name>
    <dbReference type="NCBI Taxonomy" id="2044587"/>
    <lineage>
        <taxon>Bacteria</taxon>
        <taxon>Bacillati</taxon>
        <taxon>Bacillota</taxon>
        <taxon>Clostridia</taxon>
        <taxon>Lachnospirales</taxon>
        <taxon>Lachnospiraceae</taxon>
        <taxon>Schaedlerella</taxon>
    </lineage>
</organism>